<keyword evidence="8" id="KW-0119">Carbohydrate metabolism</keyword>
<dbReference type="RefSeq" id="XP_009834130.1">
    <property type="nucleotide sequence ID" value="XM_009835828.1"/>
</dbReference>
<feature type="compositionally biased region" description="Pro residues" evidence="14">
    <location>
        <begin position="376"/>
        <end position="391"/>
    </location>
</feature>
<keyword evidence="7" id="KW-0325">Glycoprotein</keyword>
<keyword evidence="15" id="KW-0812">Transmembrane</keyword>
<keyword evidence="9" id="KW-0961">Cell wall biogenesis/degradation</keyword>
<evidence type="ECO:0000256" key="4">
    <source>
        <dbReference type="ARBA" id="ARBA00022475"/>
    </source>
</evidence>
<proteinExistence type="predicted"/>
<evidence type="ECO:0000256" key="3">
    <source>
        <dbReference type="ARBA" id="ARBA00012780"/>
    </source>
</evidence>
<feature type="region of interest" description="Disordered" evidence="14">
    <location>
        <begin position="344"/>
        <end position="433"/>
    </location>
</feature>
<dbReference type="Gene3D" id="3.20.20.80">
    <property type="entry name" value="Glycosidases"/>
    <property type="match status" value="1"/>
</dbReference>
<feature type="compositionally biased region" description="Pro residues" evidence="14">
    <location>
        <begin position="344"/>
        <end position="369"/>
    </location>
</feature>
<dbReference type="EMBL" id="KI913136">
    <property type="protein sequence ID" value="ETV76585.1"/>
    <property type="molecule type" value="Genomic_DNA"/>
</dbReference>
<protein>
    <recommendedName>
        <fullName evidence="3">glucan endo-1,3-beta-D-glucosidase</fullName>
        <ecNumber evidence="3">3.2.1.39</ecNumber>
    </recommendedName>
    <alternativeName>
        <fullName evidence="13">Endo-1,3-beta-glucanase btgC</fullName>
    </alternativeName>
    <alternativeName>
        <fullName evidence="12">Laminarinase btgC</fullName>
    </alternativeName>
</protein>
<keyword evidence="4" id="KW-1003">Cell membrane</keyword>
<feature type="compositionally biased region" description="Low complexity" evidence="14">
    <location>
        <begin position="392"/>
        <end position="432"/>
    </location>
</feature>
<evidence type="ECO:0000256" key="5">
    <source>
        <dbReference type="ARBA" id="ARBA00022801"/>
    </source>
</evidence>
<evidence type="ECO:0000256" key="6">
    <source>
        <dbReference type="ARBA" id="ARBA00023136"/>
    </source>
</evidence>
<dbReference type="GO" id="GO:0005886">
    <property type="term" value="C:plasma membrane"/>
    <property type="evidence" value="ECO:0007669"/>
    <property type="project" value="UniProtKB-SubCell"/>
</dbReference>
<dbReference type="GO" id="GO:0071555">
    <property type="term" value="P:cell wall organization"/>
    <property type="evidence" value="ECO:0007669"/>
    <property type="project" value="UniProtKB-KW"/>
</dbReference>
<evidence type="ECO:0000256" key="9">
    <source>
        <dbReference type="ARBA" id="ARBA00023316"/>
    </source>
</evidence>
<dbReference type="VEuPathDB" id="FungiDB:H257_09583"/>
<dbReference type="PANTHER" id="PTHR16631:SF17">
    <property type="entry name" value="GLUCAN ENDO-1,3-BETA-GLUCOSIDASE BTGC"/>
    <property type="match status" value="1"/>
</dbReference>
<gene>
    <name evidence="16" type="ORF">H257_09583</name>
</gene>
<sequence>MAVRNVSSISQFTMAGPVVKTPTDAEIEAPATSSGEASFPLKARTWILSHKRTAALVAALAVVGTVLGAVTVEHTLFTNKASQSATSISGVCYDSYDAANMEKHFGLIKQKFNGVRTYQTKLGNKNMAAAAGEAGLKIAAGAWLRNGNDWKGDVQAAIDAHKKYSNVLAIYVGNEDLMHGIKAGDIIGNIATAKGMVKSAGVNIQVGTVQTDGDFLANPELVNACDTIGINIYPFFGASEDSWKTPVKDLTARWNAITNKYGYKNPRLTETGWPSGGGNNGAHVSSYENAKSYFESYSNWARSSGGDASFYFMFHDNPGKGGFESQFGISDSNGVFKFNVAPAPAPAPAPTSPPTAPPTAPPTPPPTDPPATTTSPPKPTYPPTTSPPPPVTTEAPTPEPTTTSAPTTTTYNSTAPEASTNTTTSSPWWNSTDVGSNSTNGTLANASSTILLDANTSSLHLPDIWSTPTEENEIDTGAVNEGAPQPPSSPNGGDGGATSSSYTNTTKVNGVALKSGKTESAPTISILLGVVAAVGAAAVVALIVYNRRRAQLEDSKDDIEAYNNSSRDFRSILQTGQSHIAVL</sequence>
<evidence type="ECO:0000256" key="11">
    <source>
        <dbReference type="ARBA" id="ARBA00037649"/>
    </source>
</evidence>
<evidence type="ECO:0000256" key="8">
    <source>
        <dbReference type="ARBA" id="ARBA00023277"/>
    </source>
</evidence>
<evidence type="ECO:0000256" key="7">
    <source>
        <dbReference type="ARBA" id="ARBA00023180"/>
    </source>
</evidence>
<dbReference type="OrthoDB" id="941679at2759"/>
<dbReference type="SUPFAM" id="SSF51445">
    <property type="entry name" value="(Trans)glycosidases"/>
    <property type="match status" value="1"/>
</dbReference>
<evidence type="ECO:0000256" key="15">
    <source>
        <dbReference type="SAM" id="Phobius"/>
    </source>
</evidence>
<comment type="catalytic activity">
    <reaction evidence="1">
        <text>Hydrolysis of (1-&gt;3)-beta-D-glucosidic linkages in (1-&gt;3)-beta-D-glucans.</text>
        <dbReference type="EC" id="3.2.1.39"/>
    </reaction>
</comment>
<name>W4GAA8_APHAT</name>
<accession>W4GAA8</accession>
<organism evidence="16">
    <name type="scientific">Aphanomyces astaci</name>
    <name type="common">Crayfish plague agent</name>
    <dbReference type="NCBI Taxonomy" id="112090"/>
    <lineage>
        <taxon>Eukaryota</taxon>
        <taxon>Sar</taxon>
        <taxon>Stramenopiles</taxon>
        <taxon>Oomycota</taxon>
        <taxon>Saprolegniomycetes</taxon>
        <taxon>Saprolegniales</taxon>
        <taxon>Verrucalvaceae</taxon>
        <taxon>Aphanomyces</taxon>
    </lineage>
</organism>
<dbReference type="InterPro" id="IPR017853">
    <property type="entry name" value="GH"/>
</dbReference>
<feature type="region of interest" description="Disordered" evidence="14">
    <location>
        <begin position="476"/>
        <end position="503"/>
    </location>
</feature>
<feature type="transmembrane region" description="Helical" evidence="15">
    <location>
        <begin position="54"/>
        <end position="72"/>
    </location>
</feature>
<evidence type="ECO:0000313" key="16">
    <source>
        <dbReference type="EMBL" id="ETV76585.1"/>
    </source>
</evidence>
<dbReference type="InterPro" id="IPR050732">
    <property type="entry name" value="Beta-glucan_modifiers"/>
</dbReference>
<evidence type="ECO:0000256" key="2">
    <source>
        <dbReference type="ARBA" id="ARBA00004236"/>
    </source>
</evidence>
<keyword evidence="10" id="KW-0624">Polysaccharide degradation</keyword>
<dbReference type="PANTHER" id="PTHR16631">
    <property type="entry name" value="GLUCAN 1,3-BETA-GLUCOSIDASE"/>
    <property type="match status" value="1"/>
</dbReference>
<comment type="function">
    <text evidence="11">Glucanases play a role in cell expansion during growth, in cell-cell fusion during mating, and in spore release during sporulation. This enzyme may be involved in beta-glucan degradation. Active on laminarin and lichenan.</text>
</comment>
<comment type="subcellular location">
    <subcellularLocation>
        <location evidence="2">Cell membrane</location>
    </subcellularLocation>
</comment>
<keyword evidence="6 15" id="KW-0472">Membrane</keyword>
<dbReference type="EC" id="3.2.1.39" evidence="3"/>
<dbReference type="AlphaFoldDB" id="W4GAA8"/>
<dbReference type="GO" id="GO:0042973">
    <property type="term" value="F:glucan endo-1,3-beta-D-glucosidase activity"/>
    <property type="evidence" value="ECO:0007669"/>
    <property type="project" value="UniProtKB-EC"/>
</dbReference>
<evidence type="ECO:0000256" key="14">
    <source>
        <dbReference type="SAM" id="MobiDB-lite"/>
    </source>
</evidence>
<keyword evidence="15" id="KW-1133">Transmembrane helix</keyword>
<dbReference type="STRING" id="112090.W4GAA8"/>
<dbReference type="GO" id="GO:0000272">
    <property type="term" value="P:polysaccharide catabolic process"/>
    <property type="evidence" value="ECO:0007669"/>
    <property type="project" value="UniProtKB-KW"/>
</dbReference>
<feature type="transmembrane region" description="Helical" evidence="15">
    <location>
        <begin position="524"/>
        <end position="545"/>
    </location>
</feature>
<evidence type="ECO:0000256" key="1">
    <source>
        <dbReference type="ARBA" id="ARBA00000382"/>
    </source>
</evidence>
<evidence type="ECO:0000256" key="12">
    <source>
        <dbReference type="ARBA" id="ARBA00042373"/>
    </source>
</evidence>
<reference evidence="16" key="1">
    <citation type="submission" date="2013-12" db="EMBL/GenBank/DDBJ databases">
        <title>The Genome Sequence of Aphanomyces astaci APO3.</title>
        <authorList>
            <consortium name="The Broad Institute Genomics Platform"/>
            <person name="Russ C."/>
            <person name="Tyler B."/>
            <person name="van West P."/>
            <person name="Dieguez-Uribeondo J."/>
            <person name="Young S.K."/>
            <person name="Zeng Q."/>
            <person name="Gargeya S."/>
            <person name="Fitzgerald M."/>
            <person name="Abouelleil A."/>
            <person name="Alvarado L."/>
            <person name="Chapman S.B."/>
            <person name="Gainer-Dewar J."/>
            <person name="Goldberg J."/>
            <person name="Griggs A."/>
            <person name="Gujja S."/>
            <person name="Hansen M."/>
            <person name="Howarth C."/>
            <person name="Imamovic A."/>
            <person name="Ireland A."/>
            <person name="Larimer J."/>
            <person name="McCowan C."/>
            <person name="Murphy C."/>
            <person name="Pearson M."/>
            <person name="Poon T.W."/>
            <person name="Priest M."/>
            <person name="Roberts A."/>
            <person name="Saif S."/>
            <person name="Shea T."/>
            <person name="Sykes S."/>
            <person name="Wortman J."/>
            <person name="Nusbaum C."/>
            <person name="Birren B."/>
        </authorList>
    </citation>
    <scope>NUCLEOTIDE SEQUENCE [LARGE SCALE GENOMIC DNA]</scope>
    <source>
        <strain evidence="16">APO3</strain>
    </source>
</reference>
<dbReference type="GeneID" id="20811579"/>
<keyword evidence="5" id="KW-0378">Hydrolase</keyword>
<evidence type="ECO:0000256" key="13">
    <source>
        <dbReference type="ARBA" id="ARBA00043078"/>
    </source>
</evidence>
<evidence type="ECO:0000256" key="10">
    <source>
        <dbReference type="ARBA" id="ARBA00023326"/>
    </source>
</evidence>